<protein>
    <submittedName>
        <fullName evidence="1">Uncharacterized protein</fullName>
    </submittedName>
</protein>
<dbReference type="RefSeq" id="WP_186814636.1">
    <property type="nucleotide sequence ID" value="NZ_BJXL01000047.1"/>
</dbReference>
<evidence type="ECO:0000313" key="1">
    <source>
        <dbReference type="EMBL" id="GEM83508.1"/>
    </source>
</evidence>
<gene>
    <name evidence="1" type="ORF">MHY01S_16740</name>
</gene>
<dbReference type="Proteomes" id="UP000321197">
    <property type="component" value="Unassembled WGS sequence"/>
</dbReference>
<comment type="caution">
    <text evidence="1">The sequence shown here is derived from an EMBL/GenBank/DDBJ whole genome shotgun (WGS) entry which is preliminary data.</text>
</comment>
<name>A0A511R1M1_9DEIN</name>
<accession>A0A511R1M1</accession>
<dbReference type="AlphaFoldDB" id="A0A511R1M1"/>
<evidence type="ECO:0000313" key="2">
    <source>
        <dbReference type="Proteomes" id="UP000321197"/>
    </source>
</evidence>
<organism evidence="1 2">
    <name type="scientific">Meiothermus hypogaeus NBRC 106114</name>
    <dbReference type="NCBI Taxonomy" id="1227553"/>
    <lineage>
        <taxon>Bacteria</taxon>
        <taxon>Thermotogati</taxon>
        <taxon>Deinococcota</taxon>
        <taxon>Deinococci</taxon>
        <taxon>Thermales</taxon>
        <taxon>Thermaceae</taxon>
        <taxon>Meiothermus</taxon>
    </lineage>
</organism>
<proteinExistence type="predicted"/>
<reference evidence="1 2" key="1">
    <citation type="submission" date="2019-07" db="EMBL/GenBank/DDBJ databases">
        <title>Whole genome shotgun sequence of Meiothermus hypogaeus NBRC 106114.</title>
        <authorList>
            <person name="Hosoyama A."/>
            <person name="Uohara A."/>
            <person name="Ohji S."/>
            <person name="Ichikawa N."/>
        </authorList>
    </citation>
    <scope>NUCLEOTIDE SEQUENCE [LARGE SCALE GENOMIC DNA]</scope>
    <source>
        <strain evidence="1 2">NBRC 106114</strain>
    </source>
</reference>
<sequence>MNRLLPFVLVLFSLGLAQKDPHPCYLMGIFNSNNTPNALGSLGFVMSNEGLLQDGKPLSGSGGQAVAQAMAQAIGSVQPMSYCIQNLSSGGVTQLQYFRSSPQGAQHWLGEIRKGAPSWVGLNVGDEAGLFRSDQSQPVFSLAFRYREYAFLLTSSSMDPESYRKWALAVIERVKKFK</sequence>
<dbReference type="EMBL" id="BJXL01000047">
    <property type="protein sequence ID" value="GEM83508.1"/>
    <property type="molecule type" value="Genomic_DNA"/>
</dbReference>